<gene>
    <name evidence="2" type="ORF">BcepMigl_gp22</name>
</gene>
<sequence>MNHSFDIELAQRFGLHEAILIHNFQFWIAKNRANGRHLYDGHTWTYNSAKALAELLPYFSDRQIRRALDSLVEQGVLLKGNYNASTYDRTLWFAFDDEVSFLGGQMHSPNSANGGAESGDVHSPKNANGSAEFGDSSTDKKPDGNPDSKPDDLLFEEAWLLYPKRPNNSKAAALKAWNARIKAGVDPTRMIEGVKRYAAFCAANKTEPQYIKQASTFFGPDLHFDSDYTVSEPPPRGNGRPSSNSFDQSRPEEYDDFFDHRRGFDR</sequence>
<organism evidence="2 3">
    <name type="scientific">Burkholderia phage BcepMigl</name>
    <dbReference type="NCBI Taxonomy" id="2886899"/>
    <lineage>
        <taxon>Viruses</taxon>
        <taxon>Duplodnaviria</taxon>
        <taxon>Heunggongvirae</taxon>
        <taxon>Uroviricota</taxon>
        <taxon>Caudoviricetes</taxon>
        <taxon>Lessievirus</taxon>
        <taxon>Lessievirus bcepmigl</taxon>
    </lineage>
</organism>
<dbReference type="OrthoDB" id="7249at10239"/>
<dbReference type="GeneID" id="14296491"/>
<feature type="compositionally biased region" description="Basic and acidic residues" evidence="1">
    <location>
        <begin position="249"/>
        <end position="266"/>
    </location>
</feature>
<proteinExistence type="predicted"/>
<dbReference type="Proteomes" id="UP000009014">
    <property type="component" value="Segment"/>
</dbReference>
<reference evidence="2 3" key="1">
    <citation type="submission" date="2012-05" db="EMBL/GenBank/DDBJ databases">
        <title>Complete genome of the Bcep22-like bacteriophage BcepMigl.</title>
        <authorList>
            <person name="Gill J.J."/>
            <person name="Migl D.M."/>
            <person name="Summer E.J."/>
            <person name="Gonzlaez C.F."/>
            <person name="Young R."/>
        </authorList>
    </citation>
    <scope>NUCLEOTIDE SEQUENCE [LARGE SCALE GENOMIC DNA]</scope>
</reference>
<dbReference type="EMBL" id="JX104231">
    <property type="protein sequence ID" value="AFN39091.1"/>
    <property type="molecule type" value="Genomic_DNA"/>
</dbReference>
<evidence type="ECO:0000313" key="2">
    <source>
        <dbReference type="EMBL" id="AFN39091.1"/>
    </source>
</evidence>
<name>I6XGC7_9CAUD</name>
<protein>
    <submittedName>
        <fullName evidence="2">Replication protein</fullName>
    </submittedName>
</protein>
<evidence type="ECO:0000256" key="1">
    <source>
        <dbReference type="SAM" id="MobiDB-lite"/>
    </source>
</evidence>
<accession>I6XGC7</accession>
<dbReference type="RefSeq" id="YP_007236768.1">
    <property type="nucleotide sequence ID" value="NC_019917.1"/>
</dbReference>
<dbReference type="KEGG" id="vg:14296491"/>
<feature type="region of interest" description="Disordered" evidence="1">
    <location>
        <begin position="106"/>
        <end position="150"/>
    </location>
</feature>
<feature type="compositionally biased region" description="Basic and acidic residues" evidence="1">
    <location>
        <begin position="137"/>
        <end position="150"/>
    </location>
</feature>
<keyword evidence="3" id="KW-1185">Reference proteome</keyword>
<feature type="region of interest" description="Disordered" evidence="1">
    <location>
        <begin position="223"/>
        <end position="266"/>
    </location>
</feature>
<evidence type="ECO:0000313" key="3">
    <source>
        <dbReference type="Proteomes" id="UP000009014"/>
    </source>
</evidence>